<comment type="caution">
    <text evidence="4">The sequence shown here is derived from an EMBL/GenBank/DDBJ whole genome shotgun (WGS) entry which is preliminary data.</text>
</comment>
<keyword evidence="2" id="KW-1133">Transmembrane helix</keyword>
<gene>
    <name evidence="4" type="ORF">ATJ78_3079</name>
</gene>
<dbReference type="EMBL" id="PDJE01000001">
    <property type="protein sequence ID" value="PFG32095.1"/>
    <property type="molecule type" value="Genomic_DNA"/>
</dbReference>
<evidence type="ECO:0000313" key="4">
    <source>
        <dbReference type="EMBL" id="PFG32095.1"/>
    </source>
</evidence>
<feature type="domain" description="DUF4190" evidence="3">
    <location>
        <begin position="73"/>
        <end position="127"/>
    </location>
</feature>
<dbReference type="InterPro" id="IPR025241">
    <property type="entry name" value="DUF4190"/>
</dbReference>
<keyword evidence="5" id="KW-1185">Reference proteome</keyword>
<protein>
    <submittedName>
        <fullName evidence="4">Uncharacterized protein DUF4190</fullName>
    </submittedName>
</protein>
<sequence>MSDPQQGHENQQPAYGQNQQPSYGQQAPAPTYGQQPHGQQPYGQQTTPPPGYVQQPYGQQPYSAYPPQPGTNVLAIVAIISAFFIPIAGIICGHIARKQIRETGEQGDGLALTGLILGYVFTAIIVAIIIIYIVFFVVLLGTVGMSGAYYT</sequence>
<evidence type="ECO:0000256" key="1">
    <source>
        <dbReference type="SAM" id="MobiDB-lite"/>
    </source>
</evidence>
<dbReference type="RefSeq" id="WP_098409023.1">
    <property type="nucleotide sequence ID" value="NZ_PDJE01000001.1"/>
</dbReference>
<feature type="region of interest" description="Disordered" evidence="1">
    <location>
        <begin position="1"/>
        <end position="64"/>
    </location>
</feature>
<feature type="compositionally biased region" description="Polar residues" evidence="1">
    <location>
        <begin position="1"/>
        <end position="25"/>
    </location>
</feature>
<dbReference type="Pfam" id="PF13828">
    <property type="entry name" value="DUF4190"/>
    <property type="match status" value="1"/>
</dbReference>
<keyword evidence="2" id="KW-0472">Membrane</keyword>
<proteinExistence type="predicted"/>
<accession>A0A2A9E142</accession>
<evidence type="ECO:0000256" key="2">
    <source>
        <dbReference type="SAM" id="Phobius"/>
    </source>
</evidence>
<evidence type="ECO:0000259" key="3">
    <source>
        <dbReference type="Pfam" id="PF13828"/>
    </source>
</evidence>
<feature type="transmembrane region" description="Helical" evidence="2">
    <location>
        <begin position="116"/>
        <end position="141"/>
    </location>
</feature>
<organism evidence="4 5">
    <name type="scientific">Paramicrobacterium agarici</name>
    <dbReference type="NCBI Taxonomy" id="630514"/>
    <lineage>
        <taxon>Bacteria</taxon>
        <taxon>Bacillati</taxon>
        <taxon>Actinomycetota</taxon>
        <taxon>Actinomycetes</taxon>
        <taxon>Micrococcales</taxon>
        <taxon>Microbacteriaceae</taxon>
        <taxon>Paramicrobacterium</taxon>
    </lineage>
</organism>
<dbReference type="Proteomes" id="UP000221369">
    <property type="component" value="Unassembled WGS sequence"/>
</dbReference>
<name>A0A2A9E142_9MICO</name>
<reference evidence="4 5" key="1">
    <citation type="submission" date="2017-10" db="EMBL/GenBank/DDBJ databases">
        <title>Sequencing the genomes of 1000 actinobacteria strains.</title>
        <authorList>
            <person name="Klenk H.-P."/>
        </authorList>
    </citation>
    <scope>NUCLEOTIDE SEQUENCE [LARGE SCALE GENOMIC DNA]</scope>
    <source>
        <strain evidence="4 5">DSM 21798</strain>
    </source>
</reference>
<feature type="transmembrane region" description="Helical" evidence="2">
    <location>
        <begin position="73"/>
        <end position="96"/>
    </location>
</feature>
<feature type="compositionally biased region" description="Low complexity" evidence="1">
    <location>
        <begin position="30"/>
        <end position="62"/>
    </location>
</feature>
<keyword evidence="2" id="KW-0812">Transmembrane</keyword>
<evidence type="ECO:0000313" key="5">
    <source>
        <dbReference type="Proteomes" id="UP000221369"/>
    </source>
</evidence>
<dbReference type="AlphaFoldDB" id="A0A2A9E142"/>